<dbReference type="InParanoid" id="K1R0C9"/>
<dbReference type="Gene3D" id="2.120.10.80">
    <property type="entry name" value="Kelch-type beta propeller"/>
    <property type="match status" value="1"/>
</dbReference>
<proteinExistence type="predicted"/>
<organism evidence="2">
    <name type="scientific">Magallana gigas</name>
    <name type="common">Pacific oyster</name>
    <name type="synonym">Crassostrea gigas</name>
    <dbReference type="NCBI Taxonomy" id="29159"/>
    <lineage>
        <taxon>Eukaryota</taxon>
        <taxon>Metazoa</taxon>
        <taxon>Spiralia</taxon>
        <taxon>Lophotrochozoa</taxon>
        <taxon>Mollusca</taxon>
        <taxon>Bivalvia</taxon>
        <taxon>Autobranchia</taxon>
        <taxon>Pteriomorphia</taxon>
        <taxon>Ostreida</taxon>
        <taxon>Ostreoidea</taxon>
        <taxon>Ostreidae</taxon>
        <taxon>Magallana</taxon>
    </lineage>
</organism>
<keyword evidence="1" id="KW-0880">Kelch repeat</keyword>
<accession>K1R0C9</accession>
<reference evidence="2" key="1">
    <citation type="journal article" date="2012" name="Nature">
        <title>The oyster genome reveals stress adaptation and complexity of shell formation.</title>
        <authorList>
            <person name="Zhang G."/>
            <person name="Fang X."/>
            <person name="Guo X."/>
            <person name="Li L."/>
            <person name="Luo R."/>
            <person name="Xu F."/>
            <person name="Yang P."/>
            <person name="Zhang L."/>
            <person name="Wang X."/>
            <person name="Qi H."/>
            <person name="Xiong Z."/>
            <person name="Que H."/>
            <person name="Xie Y."/>
            <person name="Holland P.W."/>
            <person name="Paps J."/>
            <person name="Zhu Y."/>
            <person name="Wu F."/>
            <person name="Chen Y."/>
            <person name="Wang J."/>
            <person name="Peng C."/>
            <person name="Meng J."/>
            <person name="Yang L."/>
            <person name="Liu J."/>
            <person name="Wen B."/>
            <person name="Zhang N."/>
            <person name="Huang Z."/>
            <person name="Zhu Q."/>
            <person name="Feng Y."/>
            <person name="Mount A."/>
            <person name="Hedgecock D."/>
            <person name="Xu Z."/>
            <person name="Liu Y."/>
            <person name="Domazet-Loso T."/>
            <person name="Du Y."/>
            <person name="Sun X."/>
            <person name="Zhang S."/>
            <person name="Liu B."/>
            <person name="Cheng P."/>
            <person name="Jiang X."/>
            <person name="Li J."/>
            <person name="Fan D."/>
            <person name="Wang W."/>
            <person name="Fu W."/>
            <person name="Wang T."/>
            <person name="Wang B."/>
            <person name="Zhang J."/>
            <person name="Peng Z."/>
            <person name="Li Y."/>
            <person name="Li N."/>
            <person name="Wang J."/>
            <person name="Chen M."/>
            <person name="He Y."/>
            <person name="Tan F."/>
            <person name="Song X."/>
            <person name="Zheng Q."/>
            <person name="Huang R."/>
            <person name="Yang H."/>
            <person name="Du X."/>
            <person name="Chen L."/>
            <person name="Yang M."/>
            <person name="Gaffney P.M."/>
            <person name="Wang S."/>
            <person name="Luo L."/>
            <person name="She Z."/>
            <person name="Ming Y."/>
            <person name="Huang W."/>
            <person name="Zhang S."/>
            <person name="Huang B."/>
            <person name="Zhang Y."/>
            <person name="Qu T."/>
            <person name="Ni P."/>
            <person name="Miao G."/>
            <person name="Wang J."/>
            <person name="Wang Q."/>
            <person name="Steinberg C.E."/>
            <person name="Wang H."/>
            <person name="Li N."/>
            <person name="Qian L."/>
            <person name="Zhang G."/>
            <person name="Li Y."/>
            <person name="Yang H."/>
            <person name="Liu X."/>
            <person name="Wang J."/>
            <person name="Yin Y."/>
            <person name="Wang J."/>
        </authorList>
    </citation>
    <scope>NUCLEOTIDE SEQUENCE [LARGE SCALE GENOMIC DNA]</scope>
    <source>
        <strain evidence="2">05x7-T-G4-1.051#20</strain>
    </source>
</reference>
<dbReference type="SUPFAM" id="SSF117281">
    <property type="entry name" value="Kelch motif"/>
    <property type="match status" value="1"/>
</dbReference>
<dbReference type="HOGENOM" id="CLU_1940117_0_0_1"/>
<name>K1R0C9_MAGGI</name>
<sequence>MTEPKLGVACIGYKGHLYVMGGSIDRGGKKVVLKTVECYDPKLNCWVRKRSLPRPLCHACVLEVNNYLFLLGGATQEEPGGDMVSYNVVYRYSRLSEVWTEFTEMITPRHDAGAVAVEVLDCETATWEEENEEEFRPVIGVACVLMPRL</sequence>
<dbReference type="EMBL" id="JH817748">
    <property type="protein sequence ID" value="EKC27116.1"/>
    <property type="molecule type" value="Genomic_DNA"/>
</dbReference>
<dbReference type="InterPro" id="IPR052392">
    <property type="entry name" value="Kelch-BTB_domain-containing"/>
</dbReference>
<evidence type="ECO:0000256" key="1">
    <source>
        <dbReference type="ARBA" id="ARBA00022441"/>
    </source>
</evidence>
<dbReference type="InterPro" id="IPR015915">
    <property type="entry name" value="Kelch-typ_b-propeller"/>
</dbReference>
<dbReference type="InterPro" id="IPR006652">
    <property type="entry name" value="Kelch_1"/>
</dbReference>
<dbReference type="PANTHER" id="PTHR46375">
    <property type="entry name" value="KELCH REPEAT AND BTB DOMAIN-CONTAINING PROTEIN 13-RELATED"/>
    <property type="match status" value="1"/>
</dbReference>
<dbReference type="SMART" id="SM00612">
    <property type="entry name" value="Kelch"/>
    <property type="match status" value="2"/>
</dbReference>
<dbReference type="PANTHER" id="PTHR46375:SF3">
    <property type="entry name" value="KELCH REPEAT AND BTB DOMAIN-CONTAINING PROTEIN 13"/>
    <property type="match status" value="1"/>
</dbReference>
<gene>
    <name evidence="2" type="ORF">CGI_10003290</name>
</gene>
<evidence type="ECO:0000313" key="2">
    <source>
        <dbReference type="EMBL" id="EKC27116.1"/>
    </source>
</evidence>
<dbReference type="AlphaFoldDB" id="K1R0C9"/>
<protein>
    <submittedName>
        <fullName evidence="2">Kelch-like protein diablo</fullName>
    </submittedName>
</protein>
<dbReference type="Pfam" id="PF01344">
    <property type="entry name" value="Kelch_1"/>
    <property type="match status" value="1"/>
</dbReference>